<evidence type="ECO:0000259" key="3">
    <source>
        <dbReference type="PROSITE" id="PS50181"/>
    </source>
</evidence>
<keyword evidence="4" id="KW-1185">Reference proteome</keyword>
<feature type="region of interest" description="Disordered" evidence="2">
    <location>
        <begin position="380"/>
        <end position="415"/>
    </location>
</feature>
<accession>A0ABM1EI69</accession>
<reference evidence="5 6" key="1">
    <citation type="submission" date="2025-05" db="UniProtKB">
        <authorList>
            <consortium name="RefSeq"/>
        </authorList>
    </citation>
    <scope>IDENTIFICATION</scope>
</reference>
<dbReference type="Pfam" id="PF25372">
    <property type="entry name" value="DUF7885"/>
    <property type="match status" value="2"/>
</dbReference>
<dbReference type="InterPro" id="IPR001810">
    <property type="entry name" value="F-box_dom"/>
</dbReference>
<evidence type="ECO:0000313" key="5">
    <source>
        <dbReference type="RefSeq" id="XP_014671890.1"/>
    </source>
</evidence>
<sequence length="507" mass="57010">MLISKHLERFKRPKSFTAESSEEPDFFARIPDEVIVRIFAALLPAVGHLPKLSRVCRRWYILSQDPVLWTHLDFQCANRSSRLQKAVFKDFVQKWHRVTCHVDLSGVGMYVTDGYLKYVGKYCQKLVVLNLSGCSRVTDKGLVHLSSGCKKLKSLTLQSCPEVTCQGVTQVAKQCVNLECLVMTDCEGLWRDPHHMRAMSTYCTRLKSFSVACTTAVRGIMIDRDIRFFALFCTQLKQLNVASSQITDAAMKYIAKYCVQLVDLGVAYCCVTDKGFRHAFPKLQRLDLKGCWNVTDVGVKSIAQHSREMRRLDLSWCFRVTDVALVHLARRCRRLETLTLEHCLAVSVTGIVRLSESCPNLQTLNVGSMNLHASVGRLRPSLTRRYDGRQSAPPAERRQDGRRQGAPPAESRRPRSAVIRESMLESANSLPSILEYQNAGRETLDGRARLSSSSTSQLGRQTALHRLHQSFDSIIETVNGVKRVGGTAPPIDECCKLQSGVRVCKTL</sequence>
<dbReference type="RefSeq" id="XP_014671890.1">
    <property type="nucleotide sequence ID" value="XM_014816404.1"/>
</dbReference>
<organism evidence="4 5">
    <name type="scientific">Priapulus caudatus</name>
    <name type="common">Priapulid worm</name>
    <dbReference type="NCBI Taxonomy" id="37621"/>
    <lineage>
        <taxon>Eukaryota</taxon>
        <taxon>Metazoa</taxon>
        <taxon>Ecdysozoa</taxon>
        <taxon>Scalidophora</taxon>
        <taxon>Priapulida</taxon>
        <taxon>Priapulimorpha</taxon>
        <taxon>Priapulimorphida</taxon>
        <taxon>Priapulidae</taxon>
        <taxon>Priapulus</taxon>
    </lineage>
</organism>
<dbReference type="GeneID" id="106812507"/>
<dbReference type="Proteomes" id="UP000695022">
    <property type="component" value="Unplaced"/>
</dbReference>
<evidence type="ECO:0000313" key="4">
    <source>
        <dbReference type="Proteomes" id="UP000695022"/>
    </source>
</evidence>
<evidence type="ECO:0000256" key="2">
    <source>
        <dbReference type="SAM" id="MobiDB-lite"/>
    </source>
</evidence>
<dbReference type="RefSeq" id="XP_014671895.1">
    <property type="nucleotide sequence ID" value="XM_014816409.1"/>
</dbReference>
<dbReference type="SMART" id="SM00367">
    <property type="entry name" value="LRR_CC"/>
    <property type="match status" value="6"/>
</dbReference>
<dbReference type="PROSITE" id="PS50181">
    <property type="entry name" value="FBOX"/>
    <property type="match status" value="1"/>
</dbReference>
<keyword evidence="1" id="KW-0833">Ubl conjugation pathway</keyword>
<name>A0ABM1EI69_PRICU</name>
<dbReference type="Gene3D" id="1.20.1280.50">
    <property type="match status" value="1"/>
</dbReference>
<dbReference type="InterPro" id="IPR006553">
    <property type="entry name" value="Leu-rich_rpt_Cys-con_subtyp"/>
</dbReference>
<dbReference type="SUPFAM" id="SSF52047">
    <property type="entry name" value="RNI-like"/>
    <property type="match status" value="1"/>
</dbReference>
<proteinExistence type="predicted"/>
<dbReference type="Gene3D" id="3.80.10.10">
    <property type="entry name" value="Ribonuclease Inhibitor"/>
    <property type="match status" value="2"/>
</dbReference>
<dbReference type="PANTHER" id="PTHR13318">
    <property type="entry name" value="PARTNER OF PAIRED, ISOFORM B-RELATED"/>
    <property type="match status" value="1"/>
</dbReference>
<gene>
    <name evidence="5 6" type="primary">LOC106812507</name>
</gene>
<feature type="domain" description="F-box" evidence="3">
    <location>
        <begin position="24"/>
        <end position="72"/>
    </location>
</feature>
<protein>
    <submittedName>
        <fullName evidence="5 6">F-box/LRR-repeat protein 2-like</fullName>
    </submittedName>
</protein>
<evidence type="ECO:0000313" key="6">
    <source>
        <dbReference type="RefSeq" id="XP_014671895.1"/>
    </source>
</evidence>
<dbReference type="Pfam" id="PF12937">
    <property type="entry name" value="F-box-like"/>
    <property type="match status" value="1"/>
</dbReference>
<evidence type="ECO:0000256" key="1">
    <source>
        <dbReference type="ARBA" id="ARBA00022786"/>
    </source>
</evidence>
<dbReference type="InterPro" id="IPR057207">
    <property type="entry name" value="FBXL15_LRR"/>
</dbReference>
<dbReference type="SUPFAM" id="SSF81383">
    <property type="entry name" value="F-box domain"/>
    <property type="match status" value="1"/>
</dbReference>
<dbReference type="InterPro" id="IPR032675">
    <property type="entry name" value="LRR_dom_sf"/>
</dbReference>
<dbReference type="InterPro" id="IPR036047">
    <property type="entry name" value="F-box-like_dom_sf"/>
</dbReference>